<name>A0A1G6YFV5_9PROT</name>
<feature type="transmembrane region" description="Helical" evidence="1">
    <location>
        <begin position="105"/>
        <end position="128"/>
    </location>
</feature>
<feature type="transmembrane region" description="Helical" evidence="1">
    <location>
        <begin position="74"/>
        <end position="93"/>
    </location>
</feature>
<evidence type="ECO:0000256" key="1">
    <source>
        <dbReference type="SAM" id="Phobius"/>
    </source>
</evidence>
<feature type="transmembrane region" description="Helical" evidence="1">
    <location>
        <begin position="134"/>
        <end position="160"/>
    </location>
</feature>
<feature type="transmembrane region" description="Helical" evidence="1">
    <location>
        <begin position="224"/>
        <end position="249"/>
    </location>
</feature>
<dbReference type="EMBL" id="FNAK01000003">
    <property type="protein sequence ID" value="SDD88436.1"/>
    <property type="molecule type" value="Genomic_DNA"/>
</dbReference>
<keyword evidence="1" id="KW-1133">Transmembrane helix</keyword>
<dbReference type="RefSeq" id="WP_068302469.1">
    <property type="nucleotide sequence ID" value="NZ_FNAK01000003.1"/>
</dbReference>
<keyword evidence="3" id="KW-1185">Reference proteome</keyword>
<dbReference type="OrthoDB" id="9941397at2"/>
<keyword evidence="1" id="KW-0472">Membrane</keyword>
<accession>A0A1G6YFV5</accession>
<dbReference type="STRING" id="637679.GCA_001550055_01264"/>
<proteinExistence type="predicted"/>
<sequence length="267" mass="29118">MSKVKNQVAHLGVLLVLRDAVGHISRIWARAVIVCLAMVCSLLAFGGILQLFGIPIFDVQPEPAWRFDTFLFNWLGWVISYIAYTMLIGKMLAHHSAIGTALPRHLLKSGMSVFVLMAVPSAIVSTWMPDGDLTMTYILAMVPQSMLDVLLSVCALYLVLRRGAINGGEFPTPDWRSIPIRLSLALIVLLGVFLIAAELLYTALGTIKWQVLTGSDDLSAFMSMAAFAVAIMALYLNIVATPGLVAAWYSNQPGARDHLSGIRNIFG</sequence>
<keyword evidence="1" id="KW-0812">Transmembrane</keyword>
<protein>
    <submittedName>
        <fullName evidence="2">Uncharacterized protein</fullName>
    </submittedName>
</protein>
<feature type="transmembrane region" description="Helical" evidence="1">
    <location>
        <begin position="180"/>
        <end position="204"/>
    </location>
</feature>
<evidence type="ECO:0000313" key="3">
    <source>
        <dbReference type="Proteomes" id="UP000183685"/>
    </source>
</evidence>
<evidence type="ECO:0000313" key="2">
    <source>
        <dbReference type="EMBL" id="SDD88436.1"/>
    </source>
</evidence>
<reference evidence="2 3" key="1">
    <citation type="submission" date="2016-10" db="EMBL/GenBank/DDBJ databases">
        <authorList>
            <person name="de Groot N.N."/>
        </authorList>
    </citation>
    <scope>NUCLEOTIDE SEQUENCE [LARGE SCALE GENOMIC DNA]</scope>
    <source>
        <strain evidence="2 3">CGMCC 1.9109</strain>
    </source>
</reference>
<dbReference type="Proteomes" id="UP000183685">
    <property type="component" value="Unassembled WGS sequence"/>
</dbReference>
<feature type="transmembrane region" description="Helical" evidence="1">
    <location>
        <begin position="27"/>
        <end position="54"/>
    </location>
</feature>
<dbReference type="AlphaFoldDB" id="A0A1G6YFV5"/>
<gene>
    <name evidence="2" type="ORF">SAMN04488071_1583</name>
</gene>
<organism evidence="2 3">
    <name type="scientific">Kordiimonas lacus</name>
    <dbReference type="NCBI Taxonomy" id="637679"/>
    <lineage>
        <taxon>Bacteria</taxon>
        <taxon>Pseudomonadati</taxon>
        <taxon>Pseudomonadota</taxon>
        <taxon>Alphaproteobacteria</taxon>
        <taxon>Kordiimonadales</taxon>
        <taxon>Kordiimonadaceae</taxon>
        <taxon>Kordiimonas</taxon>
    </lineage>
</organism>